<dbReference type="SUPFAM" id="SSF57701">
    <property type="entry name" value="Zn2/Cys6 DNA-binding domain"/>
    <property type="match status" value="1"/>
</dbReference>
<dbReference type="PROSITE" id="PS00463">
    <property type="entry name" value="ZN2_CY6_FUNGAL_1"/>
    <property type="match status" value="1"/>
</dbReference>
<comment type="subcellular location">
    <subcellularLocation>
        <location evidence="1">Nucleus</location>
    </subcellularLocation>
</comment>
<feature type="compositionally biased region" description="Low complexity" evidence="4">
    <location>
        <begin position="14"/>
        <end position="27"/>
    </location>
</feature>
<dbReference type="Proteomes" id="UP000799772">
    <property type="component" value="Unassembled WGS sequence"/>
</dbReference>
<dbReference type="EMBL" id="ML978123">
    <property type="protein sequence ID" value="KAF2101309.1"/>
    <property type="molecule type" value="Genomic_DNA"/>
</dbReference>
<sequence length="885" mass="99280">MSQMSAATESVPVSISSHESNAASSAPAGPPTSSPAPPLKLRSCVVCRSRRVRCDKQSPCSNCRRAGIACVFPSPDRPLRWPRRFLNNNPTTSNVPASQDAGPDMDKVVDRIRNLESLVKELRGQLEEAHAAARSAGSSSYGVDPSESVSQDRDANHHGDTSLITNSSSVQKQFGRLVLQDASRSHYVSTGFWSEVNDELDMLKTDIRSLAENEYDSSEDEALRAKTSSTKELERAPSERHAFLFRHNLSPSAPDVREFYPLPSQIPFLVDIFAENVNIFIQAVHIPTVKKMIRSLRGSNLTRLTPANEALMFSICYAAINSMEEDDMMANFGSSKSDLNLKYRLGLEYALAEADFLNVPDVVLVQAMTIFLFLVRRHDSPRFVWMLTGLTIRMAQYLGLQRDGAQFKHLTPFEIETRRKAWWAVVALDMRTSEDQGTDLTIAKGSFDTKTPLNINDADIAPETKRMPAERDGITDMSFARIYAEVCSIMRQMMFQDMRDGMRGLEDQSRMLNEIYQKFEQGYFQHTKESENIAYWVTITMARMVKAKMTLIVFLPVLFSSPSEYFTDEIRTKLLVSAIEVAEYNHALNAEQACQQWRWLYQTCTHWHCIIYLVIEIPHRHWSPLIERAWVALHSSWLIPAQTPSDMDLRIWVPLRQMLAKVRKHRGAELTRLRADPQAANRLEMEDEKLPLPSSNGPFPAGSSVDIFRERWRQLLDLPGDHTATSGISGTDIAVPSNSIRTTSTSQPNSGSFSTGGPGSLSSSMTFEPTYLGTTGQQSNQILESTNIRDEGPMNMTNAPGELAFEQTVEPSYNPFPTVPADWLGYGFVPWLWADTDPSIDAFTNLDTDPIDVNMDFDGEVNWYDLIDSALGIERDTGPTSNSTT</sequence>
<keyword evidence="3" id="KW-0539">Nucleus</keyword>
<evidence type="ECO:0000256" key="1">
    <source>
        <dbReference type="ARBA" id="ARBA00004123"/>
    </source>
</evidence>
<dbReference type="CDD" id="cd12148">
    <property type="entry name" value="fungal_TF_MHR"/>
    <property type="match status" value="1"/>
</dbReference>
<evidence type="ECO:0000256" key="3">
    <source>
        <dbReference type="ARBA" id="ARBA00023242"/>
    </source>
</evidence>
<reference evidence="6" key="1">
    <citation type="journal article" date="2020" name="Stud. Mycol.">
        <title>101 Dothideomycetes genomes: a test case for predicting lifestyles and emergence of pathogens.</title>
        <authorList>
            <person name="Haridas S."/>
            <person name="Albert R."/>
            <person name="Binder M."/>
            <person name="Bloem J."/>
            <person name="Labutti K."/>
            <person name="Salamov A."/>
            <person name="Andreopoulos B."/>
            <person name="Baker S."/>
            <person name="Barry K."/>
            <person name="Bills G."/>
            <person name="Bluhm B."/>
            <person name="Cannon C."/>
            <person name="Castanera R."/>
            <person name="Culley D."/>
            <person name="Daum C."/>
            <person name="Ezra D."/>
            <person name="Gonzalez J."/>
            <person name="Henrissat B."/>
            <person name="Kuo A."/>
            <person name="Liang C."/>
            <person name="Lipzen A."/>
            <person name="Lutzoni F."/>
            <person name="Magnuson J."/>
            <person name="Mondo S."/>
            <person name="Nolan M."/>
            <person name="Ohm R."/>
            <person name="Pangilinan J."/>
            <person name="Park H.-J."/>
            <person name="Ramirez L."/>
            <person name="Alfaro M."/>
            <person name="Sun H."/>
            <person name="Tritt A."/>
            <person name="Yoshinaga Y."/>
            <person name="Zwiers L.-H."/>
            <person name="Turgeon B."/>
            <person name="Goodwin S."/>
            <person name="Spatafora J."/>
            <person name="Crous P."/>
            <person name="Grigoriev I."/>
        </authorList>
    </citation>
    <scope>NUCLEOTIDE SEQUENCE</scope>
    <source>
        <strain evidence="6">CBS 133067</strain>
    </source>
</reference>
<feature type="compositionally biased region" description="Basic and acidic residues" evidence="4">
    <location>
        <begin position="150"/>
        <end position="160"/>
    </location>
</feature>
<dbReference type="GO" id="GO:0000981">
    <property type="term" value="F:DNA-binding transcription factor activity, RNA polymerase II-specific"/>
    <property type="evidence" value="ECO:0007669"/>
    <property type="project" value="InterPro"/>
</dbReference>
<dbReference type="GO" id="GO:0003677">
    <property type="term" value="F:DNA binding"/>
    <property type="evidence" value="ECO:0007669"/>
    <property type="project" value="InterPro"/>
</dbReference>
<dbReference type="InterPro" id="IPR036864">
    <property type="entry name" value="Zn2-C6_fun-type_DNA-bd_sf"/>
</dbReference>
<dbReference type="OrthoDB" id="3989227at2759"/>
<comment type="caution">
    <text evidence="6">The sequence shown here is derived from an EMBL/GenBank/DDBJ whole genome shotgun (WGS) entry which is preliminary data.</text>
</comment>
<dbReference type="GO" id="GO:0006351">
    <property type="term" value="P:DNA-templated transcription"/>
    <property type="evidence" value="ECO:0007669"/>
    <property type="project" value="InterPro"/>
</dbReference>
<evidence type="ECO:0000256" key="2">
    <source>
        <dbReference type="ARBA" id="ARBA00022723"/>
    </source>
</evidence>
<dbReference type="SMART" id="SM00066">
    <property type="entry name" value="GAL4"/>
    <property type="match status" value="1"/>
</dbReference>
<dbReference type="GO" id="GO:0008270">
    <property type="term" value="F:zinc ion binding"/>
    <property type="evidence" value="ECO:0007669"/>
    <property type="project" value="InterPro"/>
</dbReference>
<keyword evidence="2" id="KW-0479">Metal-binding</keyword>
<dbReference type="InterPro" id="IPR001138">
    <property type="entry name" value="Zn2Cys6_DnaBD"/>
</dbReference>
<name>A0A9P4IHT2_9PEZI</name>
<evidence type="ECO:0000256" key="4">
    <source>
        <dbReference type="SAM" id="MobiDB-lite"/>
    </source>
</evidence>
<feature type="region of interest" description="Disordered" evidence="4">
    <location>
        <begin position="1"/>
        <end position="39"/>
    </location>
</feature>
<feature type="compositionally biased region" description="Polar residues" evidence="4">
    <location>
        <begin position="1"/>
        <end position="13"/>
    </location>
</feature>
<protein>
    <recommendedName>
        <fullName evidence="5">Zn(2)-C6 fungal-type domain-containing protein</fullName>
    </recommendedName>
</protein>
<dbReference type="Gene3D" id="4.10.240.10">
    <property type="entry name" value="Zn(2)-C6 fungal-type DNA-binding domain"/>
    <property type="match status" value="1"/>
</dbReference>
<feature type="compositionally biased region" description="Polar residues" evidence="4">
    <location>
        <begin position="760"/>
        <end position="782"/>
    </location>
</feature>
<feature type="region of interest" description="Disordered" evidence="4">
    <location>
        <begin position="130"/>
        <end position="166"/>
    </location>
</feature>
<dbReference type="GO" id="GO:0005634">
    <property type="term" value="C:nucleus"/>
    <property type="evidence" value="ECO:0007669"/>
    <property type="project" value="UniProtKB-SubCell"/>
</dbReference>
<evidence type="ECO:0000313" key="7">
    <source>
        <dbReference type="Proteomes" id="UP000799772"/>
    </source>
</evidence>
<dbReference type="Pfam" id="PF04082">
    <property type="entry name" value="Fungal_trans"/>
    <property type="match status" value="1"/>
</dbReference>
<dbReference type="InterPro" id="IPR007219">
    <property type="entry name" value="XnlR_reg_dom"/>
</dbReference>
<feature type="compositionally biased region" description="Pro residues" evidence="4">
    <location>
        <begin position="28"/>
        <end position="38"/>
    </location>
</feature>
<evidence type="ECO:0000313" key="6">
    <source>
        <dbReference type="EMBL" id="KAF2101309.1"/>
    </source>
</evidence>
<dbReference type="PANTHER" id="PTHR31001">
    <property type="entry name" value="UNCHARACTERIZED TRANSCRIPTIONAL REGULATORY PROTEIN"/>
    <property type="match status" value="1"/>
</dbReference>
<dbReference type="Pfam" id="PF00172">
    <property type="entry name" value="Zn_clus"/>
    <property type="match status" value="1"/>
</dbReference>
<feature type="domain" description="Zn(2)-C6 fungal-type" evidence="5">
    <location>
        <begin position="43"/>
        <end position="72"/>
    </location>
</feature>
<organism evidence="6 7">
    <name type="scientific">Rhizodiscina lignyota</name>
    <dbReference type="NCBI Taxonomy" id="1504668"/>
    <lineage>
        <taxon>Eukaryota</taxon>
        <taxon>Fungi</taxon>
        <taxon>Dikarya</taxon>
        <taxon>Ascomycota</taxon>
        <taxon>Pezizomycotina</taxon>
        <taxon>Dothideomycetes</taxon>
        <taxon>Pleosporomycetidae</taxon>
        <taxon>Aulographales</taxon>
        <taxon>Rhizodiscinaceae</taxon>
        <taxon>Rhizodiscina</taxon>
    </lineage>
</organism>
<keyword evidence="7" id="KW-1185">Reference proteome</keyword>
<dbReference type="InterPro" id="IPR050613">
    <property type="entry name" value="Sec_Metabolite_Reg"/>
</dbReference>
<dbReference type="PROSITE" id="PS50048">
    <property type="entry name" value="ZN2_CY6_FUNGAL_2"/>
    <property type="match status" value="1"/>
</dbReference>
<dbReference type="AlphaFoldDB" id="A0A9P4IHT2"/>
<feature type="region of interest" description="Disordered" evidence="4">
    <location>
        <begin position="723"/>
        <end position="782"/>
    </location>
</feature>
<feature type="compositionally biased region" description="Polar residues" evidence="4">
    <location>
        <begin position="736"/>
        <end position="753"/>
    </location>
</feature>
<feature type="compositionally biased region" description="Basic and acidic residues" evidence="4">
    <location>
        <begin position="221"/>
        <end position="235"/>
    </location>
</feature>
<dbReference type="CDD" id="cd00067">
    <property type="entry name" value="GAL4"/>
    <property type="match status" value="1"/>
</dbReference>
<proteinExistence type="predicted"/>
<dbReference type="PANTHER" id="PTHR31001:SF50">
    <property type="entry name" value="ZN(II)2CYS6 TRANSCRIPTION FACTOR (EUROFUNG)"/>
    <property type="match status" value="1"/>
</dbReference>
<accession>A0A9P4IHT2</accession>
<feature type="region of interest" description="Disordered" evidence="4">
    <location>
        <begin position="214"/>
        <end position="235"/>
    </location>
</feature>
<dbReference type="SMART" id="SM00906">
    <property type="entry name" value="Fungal_trans"/>
    <property type="match status" value="1"/>
</dbReference>
<evidence type="ECO:0000259" key="5">
    <source>
        <dbReference type="PROSITE" id="PS50048"/>
    </source>
</evidence>
<gene>
    <name evidence="6" type="ORF">NA57DRAFT_72750</name>
</gene>